<dbReference type="Proteomes" id="UP001202831">
    <property type="component" value="Unassembled WGS sequence"/>
</dbReference>
<keyword evidence="9 12" id="KW-0521">NADP</keyword>
<gene>
    <name evidence="14" type="primary">ribD</name>
    <name evidence="14" type="ORF">L2725_03360</name>
</gene>
<dbReference type="InterPro" id="IPR004794">
    <property type="entry name" value="Eubact_RibD"/>
</dbReference>
<evidence type="ECO:0000256" key="7">
    <source>
        <dbReference type="ARBA" id="ARBA00022723"/>
    </source>
</evidence>
<keyword evidence="7 12" id="KW-0479">Metal-binding</keyword>
<keyword evidence="10 12" id="KW-0560">Oxidoreductase</keyword>
<evidence type="ECO:0000313" key="15">
    <source>
        <dbReference type="Proteomes" id="UP001202831"/>
    </source>
</evidence>
<dbReference type="CDD" id="cd01284">
    <property type="entry name" value="Riboflavin_deaminase-reductase"/>
    <property type="match status" value="1"/>
</dbReference>
<keyword evidence="15" id="KW-1185">Reference proteome</keyword>
<evidence type="ECO:0000256" key="6">
    <source>
        <dbReference type="ARBA" id="ARBA00022619"/>
    </source>
</evidence>
<evidence type="ECO:0000256" key="11">
    <source>
        <dbReference type="ARBA" id="ARBA00023268"/>
    </source>
</evidence>
<dbReference type="InterPro" id="IPR016192">
    <property type="entry name" value="APOBEC/CMP_deaminase_Zn-bd"/>
</dbReference>
<comment type="cofactor">
    <cofactor evidence="12">
        <name>Zn(2+)</name>
        <dbReference type="ChEBI" id="CHEBI:29105"/>
    </cofactor>
    <text evidence="12">Binds 1 zinc ion.</text>
</comment>
<comment type="similarity">
    <text evidence="5 12">In the C-terminal section; belongs to the HTP reductase family.</text>
</comment>
<evidence type="ECO:0000259" key="13">
    <source>
        <dbReference type="PROSITE" id="PS51747"/>
    </source>
</evidence>
<reference evidence="14 15" key="1">
    <citation type="submission" date="2022-01" db="EMBL/GenBank/DDBJ databases">
        <title>Whole genome-based taxonomy of the Shewanellaceae.</title>
        <authorList>
            <person name="Martin-Rodriguez A.J."/>
        </authorList>
    </citation>
    <scope>NUCLEOTIDE SEQUENCE [LARGE SCALE GENOMIC DNA]</scope>
    <source>
        <strain evidence="14 15">DSM 21332</strain>
    </source>
</reference>
<dbReference type="EC" id="1.1.1.193" evidence="12"/>
<comment type="caution">
    <text evidence="14">The sequence shown here is derived from an EMBL/GenBank/DDBJ whole genome shotgun (WGS) entry which is preliminary data.</text>
</comment>
<dbReference type="InterPro" id="IPR011549">
    <property type="entry name" value="RibD_C"/>
</dbReference>
<comment type="function">
    <text evidence="1 12">Converts 2,5-diamino-6-(ribosylamino)-4(3h)-pyrimidinone 5'-phosphate into 5-amino-6-(ribosylamino)-2,4(1h,3h)-pyrimidinedione 5'-phosphate.</text>
</comment>
<keyword evidence="11" id="KW-0511">Multifunctional enzyme</keyword>
<feature type="domain" description="CMP/dCMP-type deaminase" evidence="13">
    <location>
        <begin position="4"/>
        <end position="126"/>
    </location>
</feature>
<dbReference type="InterPro" id="IPR016193">
    <property type="entry name" value="Cytidine_deaminase-like"/>
</dbReference>
<dbReference type="PROSITE" id="PS51747">
    <property type="entry name" value="CYT_DCMP_DEAMINASES_2"/>
    <property type="match status" value="1"/>
</dbReference>
<dbReference type="PIRSF" id="PIRSF006769">
    <property type="entry name" value="RibD"/>
    <property type="match status" value="1"/>
</dbReference>
<dbReference type="Pfam" id="PF00383">
    <property type="entry name" value="dCMP_cyt_deam_1"/>
    <property type="match status" value="1"/>
</dbReference>
<dbReference type="PROSITE" id="PS00903">
    <property type="entry name" value="CYT_DCMP_DEAMINASES_1"/>
    <property type="match status" value="1"/>
</dbReference>
<evidence type="ECO:0000256" key="1">
    <source>
        <dbReference type="ARBA" id="ARBA00002151"/>
    </source>
</evidence>
<dbReference type="EMBL" id="JAKIKT010000001">
    <property type="protein sequence ID" value="MCL2912831.1"/>
    <property type="molecule type" value="Genomic_DNA"/>
</dbReference>
<evidence type="ECO:0000256" key="8">
    <source>
        <dbReference type="ARBA" id="ARBA00022833"/>
    </source>
</evidence>
<comment type="pathway">
    <text evidence="2 12">Cofactor biosynthesis; riboflavin biosynthesis; 5-amino-6-(D-ribitylamino)uracil from GTP: step 2/4.</text>
</comment>
<dbReference type="Gene3D" id="3.40.430.10">
    <property type="entry name" value="Dihydrofolate Reductase, subunit A"/>
    <property type="match status" value="1"/>
</dbReference>
<protein>
    <recommendedName>
        <fullName evidence="12">Riboflavin biosynthesis protein RibD</fullName>
    </recommendedName>
    <domain>
        <recommendedName>
            <fullName evidence="12">Diaminohydroxyphosphoribosylaminopyrimidine deaminase</fullName>
            <shortName evidence="12">DRAP deaminase</shortName>
            <ecNumber evidence="12">3.5.4.26</ecNumber>
        </recommendedName>
        <alternativeName>
            <fullName evidence="12">Riboflavin-specific deaminase</fullName>
        </alternativeName>
    </domain>
    <domain>
        <recommendedName>
            <fullName evidence="12">5-amino-6-(5-phosphoribosylamino)uracil reductase</fullName>
            <ecNumber evidence="12">1.1.1.193</ecNumber>
        </recommendedName>
        <alternativeName>
            <fullName evidence="12">HTP reductase</fullName>
        </alternativeName>
    </domain>
</protein>
<dbReference type="InterPro" id="IPR024072">
    <property type="entry name" value="DHFR-like_dom_sf"/>
</dbReference>
<accession>A0ABT0N309</accession>
<keyword evidence="6 12" id="KW-0686">Riboflavin biosynthesis</keyword>
<evidence type="ECO:0000256" key="10">
    <source>
        <dbReference type="ARBA" id="ARBA00023002"/>
    </source>
</evidence>
<name>A0ABT0N309_9GAMM</name>
<dbReference type="NCBIfam" id="TIGR00227">
    <property type="entry name" value="ribD_Cterm"/>
    <property type="match status" value="1"/>
</dbReference>
<sequence length="380" mass="40590">MWSAQDIQMMARSIQLAKRGRFTTAPNPNVGCVLTVNDEIVGEGFHIQAGGPHAEVHALRMAGDKSRGATAYVTLEPCSHYGRTPPCAKGLIEAGVARVVVAMTDPNPQVAGRGINMLKDAGIEVQTGLLEVEARALNPGFLTRMETGLPFVTVKVAASLDGKTALSNGVSKWITGPQARADVQRLRARHPALVTGIETILADNPTLNVRFDELGSVVDETGVLNESTLQQPLRVVLDSSARLTAEQASNLFGFASPILLVSTQAYSDAQLAAFPEHVETLVLAAKDGRVDLAALLAELGKRVNAVLVEAGATLAGAFVAADLVDELVLYQAPKLLGSHGRNMLVLPDWQTMDSIPAMTLCDERKVGEDRRFVFNLTKQQ</sequence>
<dbReference type="Gene3D" id="3.40.140.10">
    <property type="entry name" value="Cytidine Deaminase, domain 2"/>
    <property type="match status" value="1"/>
</dbReference>
<dbReference type="InterPro" id="IPR050765">
    <property type="entry name" value="Riboflavin_Biosynth_HTPR"/>
</dbReference>
<dbReference type="Pfam" id="PF01872">
    <property type="entry name" value="RibD_C"/>
    <property type="match status" value="1"/>
</dbReference>
<evidence type="ECO:0000256" key="3">
    <source>
        <dbReference type="ARBA" id="ARBA00004910"/>
    </source>
</evidence>
<evidence type="ECO:0000256" key="12">
    <source>
        <dbReference type="PIRNR" id="PIRNR006769"/>
    </source>
</evidence>
<evidence type="ECO:0000313" key="14">
    <source>
        <dbReference type="EMBL" id="MCL2912831.1"/>
    </source>
</evidence>
<comment type="pathway">
    <text evidence="3 12">Cofactor biosynthesis; riboflavin biosynthesis; 5-amino-6-(D-ribitylamino)uracil from GTP: step 3/4.</text>
</comment>
<dbReference type="GO" id="GO:0008835">
    <property type="term" value="F:diaminohydroxyphosphoribosylaminopyrimidine deaminase activity"/>
    <property type="evidence" value="ECO:0007669"/>
    <property type="project" value="UniProtKB-EC"/>
</dbReference>
<dbReference type="InterPro" id="IPR002734">
    <property type="entry name" value="RibDG_C"/>
</dbReference>
<dbReference type="PANTHER" id="PTHR38011">
    <property type="entry name" value="DIHYDROFOLATE REDUCTASE FAMILY PROTEIN (AFU_ORTHOLOGUE AFUA_8G06820)"/>
    <property type="match status" value="1"/>
</dbReference>
<evidence type="ECO:0000256" key="2">
    <source>
        <dbReference type="ARBA" id="ARBA00004882"/>
    </source>
</evidence>
<dbReference type="SUPFAM" id="SSF53597">
    <property type="entry name" value="Dihydrofolate reductase-like"/>
    <property type="match status" value="1"/>
</dbReference>
<dbReference type="EC" id="3.5.4.26" evidence="12"/>
<dbReference type="PANTHER" id="PTHR38011:SF7">
    <property type="entry name" value="2,5-DIAMINO-6-RIBOSYLAMINO-4(3H)-PYRIMIDINONE 5'-PHOSPHATE REDUCTASE"/>
    <property type="match status" value="1"/>
</dbReference>
<keyword evidence="8 12" id="KW-0862">Zinc</keyword>
<proteinExistence type="inferred from homology"/>
<comment type="catalytic activity">
    <reaction evidence="12">
        <text>2,5-diamino-6-hydroxy-4-(5-phosphoribosylamino)-pyrimidine + H2O + H(+) = 5-amino-6-(5-phospho-D-ribosylamino)uracil + NH4(+)</text>
        <dbReference type="Rhea" id="RHEA:21868"/>
        <dbReference type="ChEBI" id="CHEBI:15377"/>
        <dbReference type="ChEBI" id="CHEBI:15378"/>
        <dbReference type="ChEBI" id="CHEBI:28938"/>
        <dbReference type="ChEBI" id="CHEBI:58453"/>
        <dbReference type="ChEBI" id="CHEBI:58614"/>
        <dbReference type="EC" id="3.5.4.26"/>
    </reaction>
</comment>
<keyword evidence="12 14" id="KW-0378">Hydrolase</keyword>
<dbReference type="SUPFAM" id="SSF53927">
    <property type="entry name" value="Cytidine deaminase-like"/>
    <property type="match status" value="1"/>
</dbReference>
<dbReference type="GO" id="GO:0008703">
    <property type="term" value="F:5-amino-6-(5-phosphoribosylamino)uracil reductase activity"/>
    <property type="evidence" value="ECO:0007669"/>
    <property type="project" value="UniProtKB-EC"/>
</dbReference>
<evidence type="ECO:0000256" key="4">
    <source>
        <dbReference type="ARBA" id="ARBA00005259"/>
    </source>
</evidence>
<comment type="similarity">
    <text evidence="4 12">In the N-terminal section; belongs to the cytidine and deoxycytidylate deaminase family.</text>
</comment>
<dbReference type="InterPro" id="IPR002125">
    <property type="entry name" value="CMP_dCMP_dom"/>
</dbReference>
<comment type="catalytic activity">
    <reaction evidence="12">
        <text>5-amino-6-(5-phospho-D-ribitylamino)uracil + NADP(+) = 5-amino-6-(5-phospho-D-ribosylamino)uracil + NADPH + H(+)</text>
        <dbReference type="Rhea" id="RHEA:17845"/>
        <dbReference type="ChEBI" id="CHEBI:15378"/>
        <dbReference type="ChEBI" id="CHEBI:57783"/>
        <dbReference type="ChEBI" id="CHEBI:58349"/>
        <dbReference type="ChEBI" id="CHEBI:58421"/>
        <dbReference type="ChEBI" id="CHEBI:58453"/>
        <dbReference type="EC" id="1.1.1.193"/>
    </reaction>
</comment>
<organism evidence="14 15">
    <name type="scientific">Shewanella corallii</name>
    <dbReference type="NCBI Taxonomy" id="560080"/>
    <lineage>
        <taxon>Bacteria</taxon>
        <taxon>Pseudomonadati</taxon>
        <taxon>Pseudomonadota</taxon>
        <taxon>Gammaproteobacteria</taxon>
        <taxon>Alteromonadales</taxon>
        <taxon>Shewanellaceae</taxon>
        <taxon>Shewanella</taxon>
    </lineage>
</organism>
<evidence type="ECO:0000256" key="9">
    <source>
        <dbReference type="ARBA" id="ARBA00022857"/>
    </source>
</evidence>
<dbReference type="RefSeq" id="WP_249247647.1">
    <property type="nucleotide sequence ID" value="NZ_JAKIKT010000001.1"/>
</dbReference>
<dbReference type="NCBIfam" id="TIGR00326">
    <property type="entry name" value="eubact_ribD"/>
    <property type="match status" value="1"/>
</dbReference>
<evidence type="ECO:0000256" key="5">
    <source>
        <dbReference type="ARBA" id="ARBA00007417"/>
    </source>
</evidence>